<dbReference type="GO" id="GO:0031012">
    <property type="term" value="C:extracellular matrix"/>
    <property type="evidence" value="ECO:0007669"/>
    <property type="project" value="TreeGrafter"/>
</dbReference>
<feature type="chain" id="PRO_5018646206" evidence="4">
    <location>
        <begin position="19"/>
        <end position="151"/>
    </location>
</feature>
<sequence length="151" mass="16338">MVFKCINLALALVLGVCSETNIGVYPSSQLGYSNGHLGYNSGQTGYTSVQQHPVPASTVVSEVLQPQIATVNVPVVQTRVEPYDPNPQYSYAYTVNDQSTGDSKSQHETRHGDSVRGQYSLTEPDGSRRTVDYAADPHSGFNAVVHRTVAH</sequence>
<dbReference type="Pfam" id="PF00379">
    <property type="entry name" value="Chitin_bind_4"/>
    <property type="match status" value="1"/>
</dbReference>
<dbReference type="PANTHER" id="PTHR12236:SF75">
    <property type="entry name" value="CUTICULAR PROTEIN 62BB, ISOFORM A"/>
    <property type="match status" value="1"/>
</dbReference>
<feature type="signal peptide" evidence="4">
    <location>
        <begin position="1"/>
        <end position="18"/>
    </location>
</feature>
<evidence type="ECO:0000313" key="5">
    <source>
        <dbReference type="EMBL" id="AYA49971.1"/>
    </source>
</evidence>
<dbReference type="OrthoDB" id="10071059at2759"/>
<name>A0A3Q8HGK1_LEPDE</name>
<evidence type="ECO:0000256" key="3">
    <source>
        <dbReference type="SAM" id="MobiDB-lite"/>
    </source>
</evidence>
<dbReference type="PANTHER" id="PTHR12236">
    <property type="entry name" value="STRUCTURAL CONTITUENT OF CUTICLE"/>
    <property type="match status" value="1"/>
</dbReference>
<dbReference type="PRINTS" id="PR00947">
    <property type="entry name" value="CUTICLE"/>
</dbReference>
<keyword evidence="4" id="KW-0732">Signal</keyword>
<dbReference type="PROSITE" id="PS51155">
    <property type="entry name" value="CHIT_BIND_RR_2"/>
    <property type="match status" value="1"/>
</dbReference>
<evidence type="ECO:0000256" key="4">
    <source>
        <dbReference type="SAM" id="SignalP"/>
    </source>
</evidence>
<feature type="compositionally biased region" description="Polar residues" evidence="3">
    <location>
        <begin position="94"/>
        <end position="103"/>
    </location>
</feature>
<dbReference type="EMBL" id="MG601646">
    <property type="protein sequence ID" value="AYA49971.1"/>
    <property type="molecule type" value="mRNA"/>
</dbReference>
<accession>A0A3Q8HGK1</accession>
<organism evidence="5">
    <name type="scientific">Leptinotarsa decemlineata</name>
    <name type="common">Colorado potato beetle</name>
    <name type="synonym">Doryphora decemlineata</name>
    <dbReference type="NCBI Taxonomy" id="7539"/>
    <lineage>
        <taxon>Eukaryota</taxon>
        <taxon>Metazoa</taxon>
        <taxon>Ecdysozoa</taxon>
        <taxon>Arthropoda</taxon>
        <taxon>Hexapoda</taxon>
        <taxon>Insecta</taxon>
        <taxon>Pterygota</taxon>
        <taxon>Neoptera</taxon>
        <taxon>Endopterygota</taxon>
        <taxon>Coleoptera</taxon>
        <taxon>Polyphaga</taxon>
        <taxon>Cucujiformia</taxon>
        <taxon>Chrysomeloidea</taxon>
        <taxon>Chrysomelidae</taxon>
        <taxon>Chrysomelinae</taxon>
        <taxon>Doryphorini</taxon>
        <taxon>Leptinotarsa</taxon>
    </lineage>
</organism>
<reference evidence="5" key="1">
    <citation type="submission" date="2017-11" db="EMBL/GenBank/DDBJ databases">
        <authorList>
            <person name="Wang Y.-W."/>
            <person name="Wan P.-J."/>
            <person name="Li G.-Q."/>
        </authorList>
    </citation>
    <scope>NUCLEOTIDE SEQUENCE</scope>
</reference>
<dbReference type="InterPro" id="IPR051217">
    <property type="entry name" value="Insect_Cuticle_Struc_Prot"/>
</dbReference>
<feature type="region of interest" description="Disordered" evidence="3">
    <location>
        <begin position="94"/>
        <end position="135"/>
    </location>
</feature>
<dbReference type="GO" id="GO:0005615">
    <property type="term" value="C:extracellular space"/>
    <property type="evidence" value="ECO:0007669"/>
    <property type="project" value="TreeGrafter"/>
</dbReference>
<dbReference type="AlphaFoldDB" id="A0A3Q8HGK1"/>
<evidence type="ECO:0000256" key="2">
    <source>
        <dbReference type="PROSITE-ProRule" id="PRU00497"/>
    </source>
</evidence>
<dbReference type="InterPro" id="IPR031311">
    <property type="entry name" value="CHIT_BIND_RR_consensus"/>
</dbReference>
<proteinExistence type="evidence at transcript level"/>
<keyword evidence="1 2" id="KW-0193">Cuticle</keyword>
<dbReference type="GO" id="GO:0042302">
    <property type="term" value="F:structural constituent of cuticle"/>
    <property type="evidence" value="ECO:0007669"/>
    <property type="project" value="UniProtKB-UniRule"/>
</dbReference>
<dbReference type="PROSITE" id="PS00233">
    <property type="entry name" value="CHIT_BIND_RR_1"/>
    <property type="match status" value="1"/>
</dbReference>
<dbReference type="InterPro" id="IPR000618">
    <property type="entry name" value="Insect_cuticle"/>
</dbReference>
<protein>
    <submittedName>
        <fullName evidence="5">Cuticular protein 63</fullName>
    </submittedName>
</protein>
<evidence type="ECO:0000256" key="1">
    <source>
        <dbReference type="ARBA" id="ARBA00022460"/>
    </source>
</evidence>
<feature type="compositionally biased region" description="Basic and acidic residues" evidence="3">
    <location>
        <begin position="104"/>
        <end position="114"/>
    </location>
</feature>